<feature type="region of interest" description="Disordered" evidence="1">
    <location>
        <begin position="93"/>
        <end position="183"/>
    </location>
</feature>
<name>A0A2G9H6J6_9LAMI</name>
<dbReference type="GO" id="GO:0034605">
    <property type="term" value="P:cellular response to heat"/>
    <property type="evidence" value="ECO:0007669"/>
    <property type="project" value="TreeGrafter"/>
</dbReference>
<evidence type="ECO:0000313" key="3">
    <source>
        <dbReference type="EMBL" id="PIN12930.1"/>
    </source>
</evidence>
<dbReference type="Gene3D" id="2.60.40.790">
    <property type="match status" value="1"/>
</dbReference>
<feature type="transmembrane region" description="Helical" evidence="2">
    <location>
        <begin position="194"/>
        <end position="215"/>
    </location>
</feature>
<keyword evidence="4" id="KW-1185">Reference proteome</keyword>
<proteinExistence type="predicted"/>
<dbReference type="Proteomes" id="UP000231279">
    <property type="component" value="Unassembled WGS sequence"/>
</dbReference>
<dbReference type="SUPFAM" id="SSF49764">
    <property type="entry name" value="HSP20-like chaperones"/>
    <property type="match status" value="1"/>
</dbReference>
<evidence type="ECO:0008006" key="5">
    <source>
        <dbReference type="Google" id="ProtNLM"/>
    </source>
</evidence>
<dbReference type="InterPro" id="IPR008978">
    <property type="entry name" value="HSP20-like_chaperone"/>
</dbReference>
<dbReference type="PANTHER" id="PTHR43670">
    <property type="entry name" value="HEAT SHOCK PROTEIN 26"/>
    <property type="match status" value="1"/>
</dbReference>
<organism evidence="3 4">
    <name type="scientific">Handroanthus impetiginosus</name>
    <dbReference type="NCBI Taxonomy" id="429701"/>
    <lineage>
        <taxon>Eukaryota</taxon>
        <taxon>Viridiplantae</taxon>
        <taxon>Streptophyta</taxon>
        <taxon>Embryophyta</taxon>
        <taxon>Tracheophyta</taxon>
        <taxon>Spermatophyta</taxon>
        <taxon>Magnoliopsida</taxon>
        <taxon>eudicotyledons</taxon>
        <taxon>Gunneridae</taxon>
        <taxon>Pentapetalae</taxon>
        <taxon>asterids</taxon>
        <taxon>lamiids</taxon>
        <taxon>Lamiales</taxon>
        <taxon>Bignoniaceae</taxon>
        <taxon>Crescentiina</taxon>
        <taxon>Tabebuia alliance</taxon>
        <taxon>Handroanthus</taxon>
    </lineage>
</organism>
<evidence type="ECO:0000256" key="2">
    <source>
        <dbReference type="SAM" id="Phobius"/>
    </source>
</evidence>
<dbReference type="OrthoDB" id="1431247at2759"/>
<evidence type="ECO:0000313" key="4">
    <source>
        <dbReference type="Proteomes" id="UP000231279"/>
    </source>
</evidence>
<protein>
    <recommendedName>
        <fullName evidence="5">SHSP domain-containing protein</fullName>
    </recommendedName>
</protein>
<keyword evidence="2" id="KW-1133">Transmembrane helix</keyword>
<feature type="compositionally biased region" description="Basic and acidic residues" evidence="1">
    <location>
        <begin position="109"/>
        <end position="172"/>
    </location>
</feature>
<dbReference type="AlphaFoldDB" id="A0A2G9H6J6"/>
<keyword evidence="2" id="KW-0812">Transmembrane</keyword>
<gene>
    <name evidence="3" type="ORF">CDL12_14455</name>
</gene>
<sequence length="223" mass="25207">MDASNGNPTTENTTTFVPSSNLISEKECDTLVIHLPGFTKEHLRVQLSRSGVLKISGSRPIGENKWNSFQKDFPVSQNYGILYVRQPKLIVPEEKAETIPPQESTPEPQKPEASEKSEQEQEKATPTDDKNKQKSVYEKPEAKVEEKSRETEAAKKDERKPEKVSRTYKRDSVASGVAGDYKPKAEKLKMARKMTMVLAVVFAFALGMYVSKYMAWFERKAES</sequence>
<comment type="caution">
    <text evidence="3">The sequence shown here is derived from an EMBL/GenBank/DDBJ whole genome shotgun (WGS) entry which is preliminary data.</text>
</comment>
<evidence type="ECO:0000256" key="1">
    <source>
        <dbReference type="SAM" id="MobiDB-lite"/>
    </source>
</evidence>
<keyword evidence="2" id="KW-0472">Membrane</keyword>
<dbReference type="EMBL" id="NKXS01002583">
    <property type="protein sequence ID" value="PIN12930.1"/>
    <property type="molecule type" value="Genomic_DNA"/>
</dbReference>
<accession>A0A2G9H6J6</accession>
<dbReference type="PANTHER" id="PTHR43670:SF73">
    <property type="entry name" value="INACTIVE PROTEIN RESTRICTED TEV MOVEMENT 2-LIKE"/>
    <property type="match status" value="1"/>
</dbReference>
<dbReference type="STRING" id="429701.A0A2G9H6J6"/>
<reference evidence="4" key="1">
    <citation type="journal article" date="2018" name="Gigascience">
        <title>Genome assembly of the Pink Ipe (Handroanthus impetiginosus, Bignoniaceae), a highly valued, ecologically keystone Neotropical timber forest tree.</title>
        <authorList>
            <person name="Silva-Junior O.B."/>
            <person name="Grattapaglia D."/>
            <person name="Novaes E."/>
            <person name="Collevatti R.G."/>
        </authorList>
    </citation>
    <scope>NUCLEOTIDE SEQUENCE [LARGE SCALE GENOMIC DNA]</scope>
    <source>
        <strain evidence="4">cv. UFG-1</strain>
    </source>
</reference>